<keyword evidence="2" id="KW-1185">Reference proteome</keyword>
<proteinExistence type="predicted"/>
<evidence type="ECO:0000313" key="1">
    <source>
        <dbReference type="EMBL" id="KAJ1944762.1"/>
    </source>
</evidence>
<dbReference type="EMBL" id="JANBPW010001384">
    <property type="protein sequence ID" value="KAJ1944762.1"/>
    <property type="molecule type" value="Genomic_DNA"/>
</dbReference>
<reference evidence="1" key="1">
    <citation type="submission" date="2022-07" db="EMBL/GenBank/DDBJ databases">
        <title>Phylogenomic reconstructions and comparative analyses of Kickxellomycotina fungi.</title>
        <authorList>
            <person name="Reynolds N.K."/>
            <person name="Stajich J.E."/>
            <person name="Barry K."/>
            <person name="Grigoriev I.V."/>
            <person name="Crous P."/>
            <person name="Smith M.E."/>
        </authorList>
    </citation>
    <scope>NUCLEOTIDE SEQUENCE</scope>
    <source>
        <strain evidence="1">NRRL 5244</strain>
    </source>
</reference>
<feature type="non-terminal residue" evidence="1">
    <location>
        <position position="738"/>
    </location>
</feature>
<organism evidence="1 2">
    <name type="scientific">Linderina macrospora</name>
    <dbReference type="NCBI Taxonomy" id="4868"/>
    <lineage>
        <taxon>Eukaryota</taxon>
        <taxon>Fungi</taxon>
        <taxon>Fungi incertae sedis</taxon>
        <taxon>Zoopagomycota</taxon>
        <taxon>Kickxellomycotina</taxon>
        <taxon>Kickxellomycetes</taxon>
        <taxon>Kickxellales</taxon>
        <taxon>Kickxellaceae</taxon>
        <taxon>Linderina</taxon>
    </lineage>
</organism>
<accession>A0ACC1JB87</accession>
<name>A0ACC1JB87_9FUNG</name>
<sequence>MFSRHTLFRTNAADSTGSDPLSAGDSSSQEMVGALNKLTPAGEASRRQHHSSAAQFGRHEVLREMKVGEAGQQQQHDSGFPSTGFARSRKPSGLGITNQAAAATAVAAATEPVKASAPAAEPVKASSPPTEEARASMPATELVKSAEPSELAEPNLGLSAFGRQLWQHLQASASMADLRDLVGDSDTGLVVLPQSEFRGFTSPDVSALVTDNVLFTDSDVLQLGTDGAQCKFTTASGIRGVVDGQWVSALGMLPPVEDIMGAMAESETPRATIFDMIDDNESAPQPLVRLRISAIHDDCRLPDGRRVRVAVTSGALQRALVVDSAVTSLSTRIYDAVNATVRALLPQAPAALTEDDRIKVTIENLVQYARSIESRMQQPGQHPSATAVNVVRRLTVGGRGERRVVPSIDDDTTAWQAAMASLADNLAMHFDELEAATSMCGDAEARRRLGEAVVECVEKLVCESLYPRIFAPWFSDDRTADEQFASKVAALNLAGITLGHLGLQAPEPTLSELLRIARATGVHLQGMNAVRSPAEKLKLVVDAHKTVVDRMDRLNAKLRAAKKPSDGEEEELQPSLLSADSILPLLIYAVVTSNPQSFLSNLRFIQRYRTRALLSAQFEYCLTNALAAASFVESVDARKLGLSAEVSASVLERAIPPALMSLQNLLFNNAMSNAGIEVVQGVYGATLGKLIDTSSQLIMRAPWRSPSDRELQQQSEKTLDETNVIEGVRSVLSTASEQ</sequence>
<evidence type="ECO:0000313" key="2">
    <source>
        <dbReference type="Proteomes" id="UP001150603"/>
    </source>
</evidence>
<protein>
    <submittedName>
        <fullName evidence="1">Uncharacterized protein</fullName>
    </submittedName>
</protein>
<gene>
    <name evidence="1" type="ORF">FBU59_002512</name>
</gene>
<comment type="caution">
    <text evidence="1">The sequence shown here is derived from an EMBL/GenBank/DDBJ whole genome shotgun (WGS) entry which is preliminary data.</text>
</comment>
<dbReference type="Proteomes" id="UP001150603">
    <property type="component" value="Unassembled WGS sequence"/>
</dbReference>